<accession>A0A1J3FHI5</accession>
<reference evidence="2" key="1">
    <citation type="submission" date="2016-07" db="EMBL/GenBank/DDBJ databases">
        <title>De novo transcriptome assembly of four accessions of the metal hyperaccumulator plant Noccaea caerulescens.</title>
        <authorList>
            <person name="Blande D."/>
            <person name="Halimaa P."/>
            <person name="Tervahauta A.I."/>
            <person name="Aarts M.G."/>
            <person name="Karenlampi S.O."/>
        </authorList>
    </citation>
    <scope>NUCLEOTIDE SEQUENCE</scope>
</reference>
<feature type="region of interest" description="Disordered" evidence="1">
    <location>
        <begin position="287"/>
        <end position="308"/>
    </location>
</feature>
<feature type="region of interest" description="Disordered" evidence="1">
    <location>
        <begin position="69"/>
        <end position="116"/>
    </location>
</feature>
<evidence type="ECO:0000256" key="1">
    <source>
        <dbReference type="SAM" id="MobiDB-lite"/>
    </source>
</evidence>
<gene>
    <name evidence="2" type="ORF">LC_TR18860_c0_g1_i1_g.63176</name>
</gene>
<evidence type="ECO:0000313" key="2">
    <source>
        <dbReference type="EMBL" id="JAU42998.1"/>
    </source>
</evidence>
<protein>
    <submittedName>
        <fullName evidence="2">Uncharacterized protein</fullName>
    </submittedName>
</protein>
<feature type="compositionally biased region" description="Polar residues" evidence="1">
    <location>
        <begin position="85"/>
        <end position="116"/>
    </location>
</feature>
<feature type="compositionally biased region" description="Polar residues" evidence="1">
    <location>
        <begin position="290"/>
        <end position="302"/>
    </location>
</feature>
<feature type="compositionally biased region" description="Basic and acidic residues" evidence="1">
    <location>
        <begin position="69"/>
        <end position="84"/>
    </location>
</feature>
<name>A0A1J3FHI5_NOCCA</name>
<organism evidence="2">
    <name type="scientific">Noccaea caerulescens</name>
    <name type="common">Alpine penny-cress</name>
    <name type="synonym">Thlaspi caerulescens</name>
    <dbReference type="NCBI Taxonomy" id="107243"/>
    <lineage>
        <taxon>Eukaryota</taxon>
        <taxon>Viridiplantae</taxon>
        <taxon>Streptophyta</taxon>
        <taxon>Embryophyta</taxon>
        <taxon>Tracheophyta</taxon>
        <taxon>Spermatophyta</taxon>
        <taxon>Magnoliopsida</taxon>
        <taxon>eudicotyledons</taxon>
        <taxon>Gunneridae</taxon>
        <taxon>Pentapetalae</taxon>
        <taxon>rosids</taxon>
        <taxon>malvids</taxon>
        <taxon>Brassicales</taxon>
        <taxon>Brassicaceae</taxon>
        <taxon>Coluteocarpeae</taxon>
        <taxon>Noccaea</taxon>
    </lineage>
</organism>
<dbReference type="AlphaFoldDB" id="A0A1J3FHI5"/>
<proteinExistence type="predicted"/>
<dbReference type="EMBL" id="GEVK01009834">
    <property type="protein sequence ID" value="JAU42998.1"/>
    <property type="molecule type" value="Transcribed_RNA"/>
</dbReference>
<sequence length="791" mass="90557">MASHHNSPANSDCGEYDGYSQIQHQIDMINGNITALTSARIQSDRQHAEFKREFNSKLDSLMAMLGKDDSRRFPTDIQHREAQRKSGTSRLASEPPGSSNSPIQVSSPQLEQNWKNDSLGYRSGQMNVANGDSRLEEIEMPVFSGKQPYVWITEAERFFYIGGYTDEEKLDLVGLSLEGKVKKWYYWELQSKGFSDWSEFKRRLVLTFSEASENSDIANHAMPFFDGTEPYMWLEESERFFRIGKYNDEAKLSLVYLYLNGVARQWFCRRRFLDWTEFKCRLMKKFGSAKNDSPSDESNSSKGDAHESVPLVSEAACQKLATISQTRIERVQEEEPFSKHEALGTGSLLQAGEAIGAHELLVKKITKASSFEKEANQTEALSHFQSTTVTSRLYFQSGPEDIPEKSKTHQRFDKLCLRRQKRQGRKKRGMSPKSWMFKFRKGILQRSRSHMDPYQAIARSIIRYAYPCSNAQDGSLWKGYNVNYWRLMRQPRISGLPCKNGLWQHSTASDFRTIHSRPLLITAMKSKSRDMAVSSSWRLRVAVDQLFNTNSALCLWGSSELVLHPSVARSYVKAEQAFLMQQWELPEDFQRCLTLFLRHGFALLYTPAYNMKGLQPHESSHGRSPIVLLSYSLRTSSFSRDGVYKRALSCLLIVDVLICLLSSASESDVLKRNTRKQGEKIRTWLGIAHGTKSTDSHLWHRWKIKSEILQKVSELVLTTEKFYKARMFKYKGCSMEVFFAYLCHNCRKQGRVTSKPLGCHPLSCVGNFPMTSLRTSSFSKGKVLIGSSVKS</sequence>